<dbReference type="InterPro" id="IPR000477">
    <property type="entry name" value="RT_dom"/>
</dbReference>
<evidence type="ECO:0000313" key="3">
    <source>
        <dbReference type="Proteomes" id="UP000694548"/>
    </source>
</evidence>
<evidence type="ECO:0000313" key="2">
    <source>
        <dbReference type="Ensembl" id="ENSNFUP00015039317.1"/>
    </source>
</evidence>
<name>A0A8C6P6Y2_NOTFU</name>
<dbReference type="PANTHER" id="PTHR33332">
    <property type="entry name" value="REVERSE TRANSCRIPTASE DOMAIN-CONTAINING PROTEIN"/>
    <property type="match status" value="1"/>
</dbReference>
<dbReference type="GeneTree" id="ENSGT01150000286909"/>
<keyword evidence="3" id="KW-1185">Reference proteome</keyword>
<dbReference type="SUPFAM" id="SSF56672">
    <property type="entry name" value="DNA/RNA polymerases"/>
    <property type="match status" value="1"/>
</dbReference>
<dbReference type="Ensembl" id="ENSNFUT00015041038.1">
    <property type="protein sequence ID" value="ENSNFUP00015039317.1"/>
    <property type="gene ID" value="ENSNFUG00015018953.1"/>
</dbReference>
<dbReference type="CDD" id="cd01650">
    <property type="entry name" value="RT_nLTR_like"/>
    <property type="match status" value="1"/>
</dbReference>
<dbReference type="InterPro" id="IPR043502">
    <property type="entry name" value="DNA/RNA_pol_sf"/>
</dbReference>
<reference evidence="2" key="3">
    <citation type="submission" date="2025-09" db="UniProtKB">
        <authorList>
            <consortium name="Ensembl"/>
        </authorList>
    </citation>
    <scope>IDENTIFICATION</scope>
</reference>
<dbReference type="Pfam" id="PF00078">
    <property type="entry name" value="RVT_1"/>
    <property type="match status" value="1"/>
</dbReference>
<dbReference type="AlphaFoldDB" id="A0A8C6P6Y2"/>
<dbReference type="Proteomes" id="UP000694548">
    <property type="component" value="Chromosome sgr09"/>
</dbReference>
<proteinExistence type="predicted"/>
<reference evidence="2" key="2">
    <citation type="submission" date="2025-08" db="UniProtKB">
        <authorList>
            <consortium name="Ensembl"/>
        </authorList>
    </citation>
    <scope>IDENTIFICATION</scope>
</reference>
<organism evidence="2 3">
    <name type="scientific">Nothobranchius furzeri</name>
    <name type="common">Turquoise killifish</name>
    <dbReference type="NCBI Taxonomy" id="105023"/>
    <lineage>
        <taxon>Eukaryota</taxon>
        <taxon>Metazoa</taxon>
        <taxon>Chordata</taxon>
        <taxon>Craniata</taxon>
        <taxon>Vertebrata</taxon>
        <taxon>Euteleostomi</taxon>
        <taxon>Actinopterygii</taxon>
        <taxon>Neopterygii</taxon>
        <taxon>Teleostei</taxon>
        <taxon>Neoteleostei</taxon>
        <taxon>Acanthomorphata</taxon>
        <taxon>Ovalentaria</taxon>
        <taxon>Atherinomorphae</taxon>
        <taxon>Cyprinodontiformes</taxon>
        <taxon>Nothobranchiidae</taxon>
        <taxon>Nothobranchius</taxon>
    </lineage>
</organism>
<reference evidence="2" key="1">
    <citation type="submission" date="2014-08" db="EMBL/GenBank/DDBJ databases">
        <authorList>
            <person name="Senf B."/>
            <person name="Petzold A."/>
            <person name="Downie B.R."/>
            <person name="Koch P."/>
            <person name="Platzer M."/>
        </authorList>
    </citation>
    <scope>NUCLEOTIDE SEQUENCE [LARGE SCALE GENOMIC DNA]</scope>
    <source>
        <strain evidence="2">GRZ</strain>
    </source>
</reference>
<accession>A0A8C6P6Y2</accession>
<feature type="domain" description="Reverse transcriptase" evidence="1">
    <location>
        <begin position="39"/>
        <end position="310"/>
    </location>
</feature>
<protein>
    <recommendedName>
        <fullName evidence="1">Reverse transcriptase domain-containing protein</fullName>
    </recommendedName>
</protein>
<dbReference type="PROSITE" id="PS50878">
    <property type="entry name" value="RT_POL"/>
    <property type="match status" value="1"/>
</dbReference>
<sequence length="520" mass="58366">MKLISFMKPAVSSVDCLLAKLVCDSVSALSPALMNIFNISLSTGVFPKVFKDMVVQPLLKKPGLDLSTYENFRPISKVPFLLKVLEKIVHGQISAPMNSNSLLDVFQSAFRPHHSTESALFRVLNDILVASDSGSRVLLLQLDLSAAFDTVDHHILLDRLGSWVGVMGVAHKWFRSHLSNRSISVKIGDCASSCLPLPWGVPQGSVLGQLLFSINLLPLGNILNQHGLSYHIYADDCQLYVEMDEKNAGSRLAACLDDVKCSLASNFLKLNEKKSEYVVFDPRNHHGSHPVCDLLTLNPKQCVTSLGIKRDAELTMAPQINSIVRSCLYQLCRLTRRRQILKPRHLESVIHAFITSRLDYANALLVGVPVSALNWLQVVQNTAARFLRNTHRRSHITPVLEHLHWLPVIFRIQFKLLTFVFKSLNDLAPPYLSDLLTPYVPTCILRLADLLLLCTPRMRYKSRGERAFVHAAPKLSLPIGVWQAPSLAVFKSHLKTHFYNLAFRQCFILVFYCVIVLMCS</sequence>
<evidence type="ECO:0000259" key="1">
    <source>
        <dbReference type="PROSITE" id="PS50878"/>
    </source>
</evidence>